<dbReference type="AlphaFoldDB" id="A0A8E0IPY9"/>
<dbReference type="GO" id="GO:0016740">
    <property type="term" value="F:transferase activity"/>
    <property type="evidence" value="ECO:0007669"/>
    <property type="project" value="UniProtKB-KW"/>
</dbReference>
<accession>A0A8E0IPY9</accession>
<dbReference type="GO" id="GO:0046872">
    <property type="term" value="F:metal ion binding"/>
    <property type="evidence" value="ECO:0007669"/>
    <property type="project" value="UniProtKB-KW"/>
</dbReference>
<reference evidence="9 10" key="1">
    <citation type="journal article" date="2013" name="PLoS ONE">
        <title>Lactobacillus paracasei comparative genomics: towards species pan-genome definition and exploitation of diversity.</title>
        <authorList>
            <person name="Smokvina T."/>
            <person name="Wels M."/>
            <person name="Polka J."/>
            <person name="Chervaux C."/>
            <person name="Brisse S."/>
            <person name="Boekhorst J."/>
            <person name="van Hylckama Vlieg J.E."/>
            <person name="Siezen R.J."/>
        </authorList>
    </citation>
    <scope>NUCLEOTIDE SEQUENCE [LARGE SCALE GENOMIC DNA]</scope>
    <source>
        <strain evidence="9 10">Lpp71</strain>
    </source>
</reference>
<evidence type="ECO:0000256" key="4">
    <source>
        <dbReference type="ARBA" id="ARBA00022691"/>
    </source>
</evidence>
<keyword evidence="9" id="KW-0808">Transferase</keyword>
<gene>
    <name evidence="9" type="ORF">Lpp71_12680</name>
</gene>
<dbReference type="PANTHER" id="PTHR30352:SF5">
    <property type="entry name" value="PYRUVATE FORMATE-LYASE 1-ACTIVATING ENZYME"/>
    <property type="match status" value="1"/>
</dbReference>
<evidence type="ECO:0000256" key="3">
    <source>
        <dbReference type="ARBA" id="ARBA00022485"/>
    </source>
</evidence>
<keyword evidence="6" id="KW-0560">Oxidoreductase</keyword>
<dbReference type="SFLD" id="SFLDS00029">
    <property type="entry name" value="Radical_SAM"/>
    <property type="match status" value="1"/>
</dbReference>
<keyword evidence="8" id="KW-0411">Iron-sulfur</keyword>
<sequence>MKLIDQSQSPLNILEQVGQDHDGPIKGYVHSVESFGSVDGPGIRFVVFMQGCRMRCQYCHNPDTWNIGVGEEMTADQIL</sequence>
<keyword evidence="4" id="KW-0949">S-adenosyl-L-methionine</keyword>
<keyword evidence="3" id="KW-0004">4Fe-4S</keyword>
<comment type="similarity">
    <text evidence="2">Belongs to the organic radical-activating enzymes family.</text>
</comment>
<dbReference type="SUPFAM" id="SSF102114">
    <property type="entry name" value="Radical SAM enzymes"/>
    <property type="match status" value="1"/>
</dbReference>
<dbReference type="PROSITE" id="PS01087">
    <property type="entry name" value="RADICAL_ACTIVATING"/>
    <property type="match status" value="1"/>
</dbReference>
<feature type="non-terminal residue" evidence="9">
    <location>
        <position position="79"/>
    </location>
</feature>
<name>A0A8E0IPY9_LACPA</name>
<dbReference type="InterPro" id="IPR001989">
    <property type="entry name" value="Radical_activat_CS"/>
</dbReference>
<dbReference type="GO" id="GO:0016491">
    <property type="term" value="F:oxidoreductase activity"/>
    <property type="evidence" value="ECO:0007669"/>
    <property type="project" value="UniProtKB-KW"/>
</dbReference>
<comment type="caution">
    <text evidence="9">The sequence shown here is derived from an EMBL/GenBank/DDBJ whole genome shotgun (WGS) entry which is preliminary data.</text>
</comment>
<evidence type="ECO:0000256" key="1">
    <source>
        <dbReference type="ARBA" id="ARBA00001966"/>
    </source>
</evidence>
<evidence type="ECO:0000256" key="2">
    <source>
        <dbReference type="ARBA" id="ARBA00009777"/>
    </source>
</evidence>
<dbReference type="InterPro" id="IPR058240">
    <property type="entry name" value="rSAM_sf"/>
</dbReference>
<protein>
    <submittedName>
        <fullName evidence="9">Formate acetyltransferase activating enzyme</fullName>
    </submittedName>
</protein>
<keyword evidence="5" id="KW-0479">Metal-binding</keyword>
<dbReference type="GO" id="GO:0051539">
    <property type="term" value="F:4 iron, 4 sulfur cluster binding"/>
    <property type="evidence" value="ECO:0007669"/>
    <property type="project" value="UniProtKB-KW"/>
</dbReference>
<evidence type="ECO:0000256" key="5">
    <source>
        <dbReference type="ARBA" id="ARBA00022723"/>
    </source>
</evidence>
<dbReference type="PANTHER" id="PTHR30352">
    <property type="entry name" value="PYRUVATE FORMATE-LYASE-ACTIVATING ENZYME"/>
    <property type="match status" value="1"/>
</dbReference>
<dbReference type="Gene3D" id="3.20.20.70">
    <property type="entry name" value="Aldolase class I"/>
    <property type="match status" value="1"/>
</dbReference>
<evidence type="ECO:0000256" key="6">
    <source>
        <dbReference type="ARBA" id="ARBA00023002"/>
    </source>
</evidence>
<keyword evidence="7" id="KW-0408">Iron</keyword>
<dbReference type="Proteomes" id="UP000014252">
    <property type="component" value="Unassembled WGS sequence"/>
</dbReference>
<comment type="cofactor">
    <cofactor evidence="1">
        <name>[4Fe-4S] cluster</name>
        <dbReference type="ChEBI" id="CHEBI:49883"/>
    </cofactor>
</comment>
<evidence type="ECO:0000256" key="7">
    <source>
        <dbReference type="ARBA" id="ARBA00023004"/>
    </source>
</evidence>
<evidence type="ECO:0000313" key="10">
    <source>
        <dbReference type="Proteomes" id="UP000014252"/>
    </source>
</evidence>
<evidence type="ECO:0000256" key="8">
    <source>
        <dbReference type="ARBA" id="ARBA00023014"/>
    </source>
</evidence>
<dbReference type="EMBL" id="ANKD01000637">
    <property type="protein sequence ID" value="EPC71691.1"/>
    <property type="molecule type" value="Genomic_DNA"/>
</dbReference>
<dbReference type="InterPro" id="IPR034457">
    <property type="entry name" value="Organic_radical-activating"/>
</dbReference>
<dbReference type="InterPro" id="IPR013785">
    <property type="entry name" value="Aldolase_TIM"/>
</dbReference>
<dbReference type="InterPro" id="IPR007197">
    <property type="entry name" value="rSAM"/>
</dbReference>
<proteinExistence type="inferred from homology"/>
<dbReference type="Pfam" id="PF13353">
    <property type="entry name" value="Fer4_12"/>
    <property type="match status" value="1"/>
</dbReference>
<organism evidence="9 10">
    <name type="scientific">Lacticaseibacillus paracasei subsp. paracasei Lpp71</name>
    <dbReference type="NCBI Taxonomy" id="1256207"/>
    <lineage>
        <taxon>Bacteria</taxon>
        <taxon>Bacillati</taxon>
        <taxon>Bacillota</taxon>
        <taxon>Bacilli</taxon>
        <taxon>Lactobacillales</taxon>
        <taxon>Lactobacillaceae</taxon>
        <taxon>Lacticaseibacillus</taxon>
    </lineage>
</organism>
<evidence type="ECO:0000313" key="9">
    <source>
        <dbReference type="EMBL" id="EPC71691.1"/>
    </source>
</evidence>